<dbReference type="GO" id="GO:0016652">
    <property type="term" value="F:oxidoreductase activity, acting on NAD(P)H as acceptor"/>
    <property type="evidence" value="ECO:0007669"/>
    <property type="project" value="InterPro"/>
</dbReference>
<dbReference type="AlphaFoldDB" id="A0A9N9U2P5"/>
<dbReference type="Gene3D" id="3.20.20.100">
    <property type="entry name" value="NADP-dependent oxidoreductase domain"/>
    <property type="match status" value="1"/>
</dbReference>
<keyword evidence="6" id="KW-1185">Reference proteome</keyword>
<dbReference type="FunFam" id="3.20.20.100:FF:000002">
    <property type="entry name" value="2,5-diketo-D-gluconic acid reductase A"/>
    <property type="match status" value="1"/>
</dbReference>
<evidence type="ECO:0000313" key="5">
    <source>
        <dbReference type="EMBL" id="CAG9962909.1"/>
    </source>
</evidence>
<keyword evidence="2" id="KW-0521">NADP</keyword>
<dbReference type="InterPro" id="IPR018170">
    <property type="entry name" value="Aldo/ket_reductase_CS"/>
</dbReference>
<gene>
    <name evidence="5" type="ORF">CBYS24578_00018176</name>
</gene>
<dbReference type="PANTHER" id="PTHR43827">
    <property type="entry name" value="2,5-DIKETO-D-GLUCONIC ACID REDUCTASE"/>
    <property type="match status" value="1"/>
</dbReference>
<protein>
    <recommendedName>
        <fullName evidence="4">NADP-dependent oxidoreductase domain-containing protein</fullName>
    </recommendedName>
</protein>
<dbReference type="InterPro" id="IPR020471">
    <property type="entry name" value="AKR"/>
</dbReference>
<dbReference type="SUPFAM" id="SSF51430">
    <property type="entry name" value="NAD(P)-linked oxidoreductase"/>
    <property type="match status" value="1"/>
</dbReference>
<evidence type="ECO:0000313" key="6">
    <source>
        <dbReference type="Proteomes" id="UP000754883"/>
    </source>
</evidence>
<proteinExistence type="inferred from homology"/>
<organism evidence="5 6">
    <name type="scientific">Clonostachys byssicola</name>
    <dbReference type="NCBI Taxonomy" id="160290"/>
    <lineage>
        <taxon>Eukaryota</taxon>
        <taxon>Fungi</taxon>
        <taxon>Dikarya</taxon>
        <taxon>Ascomycota</taxon>
        <taxon>Pezizomycotina</taxon>
        <taxon>Sordariomycetes</taxon>
        <taxon>Hypocreomycetidae</taxon>
        <taxon>Hypocreales</taxon>
        <taxon>Bionectriaceae</taxon>
        <taxon>Clonostachys</taxon>
    </lineage>
</organism>
<dbReference type="Proteomes" id="UP000754883">
    <property type="component" value="Unassembled WGS sequence"/>
</dbReference>
<sequence>MSSSPKIPTVKLYDGVEIPVLGFGTGTAWYKPDRFSAYNPDAVTISKDAIAAGYRHLDTAEAYGTERELGQAIKESGVPREDLFVVTKTVNSLSEGKIEDVPTALENSLKRLQLDYLDLFLLHSPYLKNDTYVESDVAKVWKLMEELQRSGKVRSIGISNFRKHHVENLLKTAEIKPTVNQIQFNPYLQGAPEYAKWLESHGIKTAAYMGLAPITWLKGNHLDPLLEELAEKYKVAKSTILIAWQLRQGIIVLNTTKKKERVEEFFAALNVKLGEEDFDKITSIGQDKHLRIPTRSEFLATTGMNNLCAGKVGLTENDQILARELGKLPPHLVDYMVDEKARRFFWGLGLEPDWGDSKPLAVAILTVFGIDQRWEEWRENALNRYEGDERLQRLL</sequence>
<evidence type="ECO:0000256" key="3">
    <source>
        <dbReference type="ARBA" id="ARBA00023002"/>
    </source>
</evidence>
<keyword evidence="3" id="KW-0560">Oxidoreductase</keyword>
<evidence type="ECO:0000256" key="2">
    <source>
        <dbReference type="ARBA" id="ARBA00022857"/>
    </source>
</evidence>
<evidence type="ECO:0000259" key="4">
    <source>
        <dbReference type="Pfam" id="PF00248"/>
    </source>
</evidence>
<dbReference type="EMBL" id="CABFNO020000839">
    <property type="protein sequence ID" value="CAG9962909.1"/>
    <property type="molecule type" value="Genomic_DNA"/>
</dbReference>
<feature type="domain" description="NADP-dependent oxidoreductase" evidence="4">
    <location>
        <begin position="21"/>
        <end position="284"/>
    </location>
</feature>
<dbReference type="PANTHER" id="PTHR43827:SF3">
    <property type="entry name" value="NADP-DEPENDENT OXIDOREDUCTASE DOMAIN-CONTAINING PROTEIN"/>
    <property type="match status" value="1"/>
</dbReference>
<dbReference type="PROSITE" id="PS00798">
    <property type="entry name" value="ALDOKETO_REDUCTASE_1"/>
    <property type="match status" value="1"/>
</dbReference>
<dbReference type="InterPro" id="IPR044494">
    <property type="entry name" value="AKR3C2/3"/>
</dbReference>
<evidence type="ECO:0000256" key="1">
    <source>
        <dbReference type="ARBA" id="ARBA00007905"/>
    </source>
</evidence>
<dbReference type="Pfam" id="PF00248">
    <property type="entry name" value="Aldo_ket_red"/>
    <property type="match status" value="1"/>
</dbReference>
<comment type="similarity">
    <text evidence="1">Belongs to the aldo/keto reductase family.</text>
</comment>
<dbReference type="GO" id="GO:0016616">
    <property type="term" value="F:oxidoreductase activity, acting on the CH-OH group of donors, NAD or NADP as acceptor"/>
    <property type="evidence" value="ECO:0007669"/>
    <property type="project" value="UniProtKB-ARBA"/>
</dbReference>
<dbReference type="PROSITE" id="PS00062">
    <property type="entry name" value="ALDOKETO_REDUCTASE_2"/>
    <property type="match status" value="1"/>
</dbReference>
<name>A0A9N9U2P5_9HYPO</name>
<reference evidence="5" key="1">
    <citation type="submission" date="2021-10" db="EMBL/GenBank/DDBJ databases">
        <authorList>
            <person name="Piombo E."/>
        </authorList>
    </citation>
    <scope>NUCLEOTIDE SEQUENCE</scope>
</reference>
<accession>A0A9N9U2P5</accession>
<dbReference type="OrthoDB" id="416253at2759"/>
<dbReference type="CDD" id="cd19120">
    <property type="entry name" value="AKR_AKR3C2-3"/>
    <property type="match status" value="1"/>
</dbReference>
<comment type="caution">
    <text evidence="5">The sequence shown here is derived from an EMBL/GenBank/DDBJ whole genome shotgun (WGS) entry which is preliminary data.</text>
</comment>
<dbReference type="InterPro" id="IPR023210">
    <property type="entry name" value="NADP_OxRdtase_dom"/>
</dbReference>
<dbReference type="InterPro" id="IPR036812">
    <property type="entry name" value="NAD(P)_OxRdtase_dom_sf"/>
</dbReference>
<dbReference type="PRINTS" id="PR00069">
    <property type="entry name" value="ALDKETRDTASE"/>
</dbReference>